<protein>
    <submittedName>
        <fullName evidence="2">Uncharacterized protein</fullName>
    </submittedName>
</protein>
<dbReference type="OMA" id="RCFNLAC"/>
<proteinExistence type="predicted"/>
<dbReference type="KEGG" id="pif:PITG_08050"/>
<keyword evidence="3" id="KW-1185">Reference proteome</keyword>
<dbReference type="OrthoDB" id="105517at2759"/>
<gene>
    <name evidence="2" type="ORF">PITG_08050</name>
</gene>
<dbReference type="RefSeq" id="XP_002904239.1">
    <property type="nucleotide sequence ID" value="XM_002904193.1"/>
</dbReference>
<dbReference type="EMBL" id="DS028129">
    <property type="protein sequence ID" value="EEY54417.1"/>
    <property type="molecule type" value="Genomic_DNA"/>
</dbReference>
<reference evidence="3" key="1">
    <citation type="journal article" date="2009" name="Nature">
        <title>Genome sequence and analysis of the Irish potato famine pathogen Phytophthora infestans.</title>
        <authorList>
            <consortium name="The Broad Institute Genome Sequencing Platform"/>
            <person name="Haas B.J."/>
            <person name="Kamoun S."/>
            <person name="Zody M.C."/>
            <person name="Jiang R.H."/>
            <person name="Handsaker R.E."/>
            <person name="Cano L.M."/>
            <person name="Grabherr M."/>
            <person name="Kodira C.D."/>
            <person name="Raffaele S."/>
            <person name="Torto-Alalibo T."/>
            <person name="Bozkurt T.O."/>
            <person name="Ah-Fong A.M."/>
            <person name="Alvarado L."/>
            <person name="Anderson V.L."/>
            <person name="Armstrong M.R."/>
            <person name="Avrova A."/>
            <person name="Baxter L."/>
            <person name="Beynon J."/>
            <person name="Boevink P.C."/>
            <person name="Bollmann S.R."/>
            <person name="Bos J.I."/>
            <person name="Bulone V."/>
            <person name="Cai G."/>
            <person name="Cakir C."/>
            <person name="Carrington J.C."/>
            <person name="Chawner M."/>
            <person name="Conti L."/>
            <person name="Costanzo S."/>
            <person name="Ewan R."/>
            <person name="Fahlgren N."/>
            <person name="Fischbach M.A."/>
            <person name="Fugelstad J."/>
            <person name="Gilroy E.M."/>
            <person name="Gnerre S."/>
            <person name="Green P.J."/>
            <person name="Grenville-Briggs L.J."/>
            <person name="Griffith J."/>
            <person name="Grunwald N.J."/>
            <person name="Horn K."/>
            <person name="Horner N.R."/>
            <person name="Hu C.H."/>
            <person name="Huitema E."/>
            <person name="Jeong D.H."/>
            <person name="Jones A.M."/>
            <person name="Jones J.D."/>
            <person name="Jones R.W."/>
            <person name="Karlsson E.K."/>
            <person name="Kunjeti S.G."/>
            <person name="Lamour K."/>
            <person name="Liu Z."/>
            <person name="Ma L."/>
            <person name="Maclean D."/>
            <person name="Chibucos M.C."/>
            <person name="McDonald H."/>
            <person name="McWalters J."/>
            <person name="Meijer H.J."/>
            <person name="Morgan W."/>
            <person name="Morris P.F."/>
            <person name="Munro C.A."/>
            <person name="O'Neill K."/>
            <person name="Ospina-Giraldo M."/>
            <person name="Pinzon A."/>
            <person name="Pritchard L."/>
            <person name="Ramsahoye B."/>
            <person name="Ren Q."/>
            <person name="Restrepo S."/>
            <person name="Roy S."/>
            <person name="Sadanandom A."/>
            <person name="Savidor A."/>
            <person name="Schornack S."/>
            <person name="Schwartz D.C."/>
            <person name="Schumann U.D."/>
            <person name="Schwessinger B."/>
            <person name="Seyer L."/>
            <person name="Sharpe T."/>
            <person name="Silvar C."/>
            <person name="Song J."/>
            <person name="Studholme D.J."/>
            <person name="Sykes S."/>
            <person name="Thines M."/>
            <person name="van de Vondervoort P.J."/>
            <person name="Phuntumart V."/>
            <person name="Wawra S."/>
            <person name="Weide R."/>
            <person name="Win J."/>
            <person name="Young C."/>
            <person name="Zhou S."/>
            <person name="Fry W."/>
            <person name="Meyers B.C."/>
            <person name="van West P."/>
            <person name="Ristaino J."/>
            <person name="Govers F."/>
            <person name="Birch P.R."/>
            <person name="Whisson S.C."/>
            <person name="Judelson H.S."/>
            <person name="Nusbaum C."/>
        </authorList>
    </citation>
    <scope>NUCLEOTIDE SEQUENCE [LARGE SCALE GENOMIC DNA]</scope>
    <source>
        <strain evidence="3">T30-4</strain>
    </source>
</reference>
<dbReference type="GeneID" id="9472747"/>
<dbReference type="AlphaFoldDB" id="D0N9C9"/>
<evidence type="ECO:0000256" key="1">
    <source>
        <dbReference type="SAM" id="SignalP"/>
    </source>
</evidence>
<dbReference type="eggNOG" id="ENOG502RGBA">
    <property type="taxonomic scope" value="Eukaryota"/>
</dbReference>
<keyword evidence="1" id="KW-0732">Signal</keyword>
<dbReference type="InParanoid" id="D0N9C9"/>
<evidence type="ECO:0000313" key="2">
    <source>
        <dbReference type="EMBL" id="EEY54417.1"/>
    </source>
</evidence>
<evidence type="ECO:0000313" key="3">
    <source>
        <dbReference type="Proteomes" id="UP000006643"/>
    </source>
</evidence>
<organism evidence="2 3">
    <name type="scientific">Phytophthora infestans (strain T30-4)</name>
    <name type="common">Potato late blight agent</name>
    <dbReference type="NCBI Taxonomy" id="403677"/>
    <lineage>
        <taxon>Eukaryota</taxon>
        <taxon>Sar</taxon>
        <taxon>Stramenopiles</taxon>
        <taxon>Oomycota</taxon>
        <taxon>Peronosporomycetes</taxon>
        <taxon>Peronosporales</taxon>
        <taxon>Peronosporaceae</taxon>
        <taxon>Phytophthora</taxon>
    </lineage>
</organism>
<dbReference type="HOGENOM" id="CLU_856533_0_0_1"/>
<dbReference type="Proteomes" id="UP000006643">
    <property type="component" value="Unassembled WGS sequence"/>
</dbReference>
<sequence>MTPMQQGSVLVITVVFLVMAVSAGYVDVYTDADYKGYVARTEDVRVDYCYVLCEDLNDTISSAKWDGLPEKTPTGDDAMISFYVNRDCKKHNIWWRTKTQSDDDLYFSSNFKLDRINDQISYFMVWSTKKVKGIATIQCIHEELGAKEVLELVIDHFSIRLLLPIDNVVAMPTLLTLLLITTIFINAATAEFSAEITFYRDINYRYNLALFEFTKSNRCFNLACGDYKNAISSVKWSGLPTSASYDGSSNAKVVFYVSSNCSGKSKSYSTSLSGVKSFVDEGINDAISSFMVLESSESVENGSTSLCSLSRVLNVVANGTAAEQR</sequence>
<feature type="signal peptide" evidence="1">
    <location>
        <begin position="1"/>
        <end position="23"/>
    </location>
</feature>
<accession>D0N9C9</accession>
<name>D0N9C9_PHYIT</name>
<dbReference type="Gene3D" id="2.60.20.10">
    <property type="entry name" value="Crystallins"/>
    <property type="match status" value="2"/>
</dbReference>
<dbReference type="VEuPathDB" id="FungiDB:PITG_08050"/>
<feature type="chain" id="PRO_5003012411" evidence="1">
    <location>
        <begin position="24"/>
        <end position="325"/>
    </location>
</feature>